<feature type="transmembrane region" description="Helical" evidence="10">
    <location>
        <begin position="110"/>
        <end position="135"/>
    </location>
</feature>
<dbReference type="PANTHER" id="PTHR30309">
    <property type="entry name" value="INNER MEMBRANE PROTEIN YGIH"/>
    <property type="match status" value="1"/>
</dbReference>
<dbReference type="GO" id="GO:0008654">
    <property type="term" value="P:phospholipid biosynthetic process"/>
    <property type="evidence" value="ECO:0007669"/>
    <property type="project" value="UniProtKB-UniRule"/>
</dbReference>
<feature type="transmembrane region" description="Helical" evidence="10">
    <location>
        <begin position="79"/>
        <end position="98"/>
    </location>
</feature>
<keyword evidence="2 10" id="KW-0444">Lipid biosynthesis</keyword>
<reference evidence="11" key="2">
    <citation type="submission" date="2024-06" db="EMBL/GenBank/DDBJ databases">
        <authorList>
            <person name="Petrova K.O."/>
            <person name="Toshchakov S.V."/>
            <person name="Boltjanskaja Y.V."/>
            <person name="Kevbrin V."/>
        </authorList>
    </citation>
    <scope>NUCLEOTIDE SEQUENCE</scope>
    <source>
        <strain evidence="11">Z-910T</strain>
    </source>
</reference>
<feature type="transmembrane region" description="Helical" evidence="10">
    <location>
        <begin position="147"/>
        <end position="176"/>
    </location>
</feature>
<evidence type="ECO:0000313" key="11">
    <source>
        <dbReference type="EMBL" id="XBX73695.1"/>
    </source>
</evidence>
<keyword evidence="9 10" id="KW-1208">Phospholipid metabolism</keyword>
<evidence type="ECO:0000256" key="10">
    <source>
        <dbReference type="HAMAP-Rule" id="MF_01043"/>
    </source>
</evidence>
<keyword evidence="11" id="KW-0012">Acyltransferase</keyword>
<dbReference type="GO" id="GO:0043772">
    <property type="term" value="F:acyl-phosphate glycerol-3-phosphate acyltransferase activity"/>
    <property type="evidence" value="ECO:0007669"/>
    <property type="project" value="UniProtKB-UniRule"/>
</dbReference>
<dbReference type="GO" id="GO:0005886">
    <property type="term" value="C:plasma membrane"/>
    <property type="evidence" value="ECO:0007669"/>
    <property type="project" value="UniProtKB-SubCell"/>
</dbReference>
<dbReference type="RefSeq" id="WP_350342457.1">
    <property type="nucleotide sequence ID" value="NZ_CP158367.1"/>
</dbReference>
<feature type="transmembrane region" description="Helical" evidence="10">
    <location>
        <begin position="6"/>
        <end position="23"/>
    </location>
</feature>
<dbReference type="NCBIfam" id="TIGR00023">
    <property type="entry name" value="glycerol-3-phosphate 1-O-acyltransferase PlsY"/>
    <property type="match status" value="1"/>
</dbReference>
<keyword evidence="4 10" id="KW-0812">Transmembrane</keyword>
<evidence type="ECO:0000256" key="1">
    <source>
        <dbReference type="ARBA" id="ARBA00022475"/>
    </source>
</evidence>
<keyword evidence="3 10" id="KW-0808">Transferase</keyword>
<evidence type="ECO:0000256" key="5">
    <source>
        <dbReference type="ARBA" id="ARBA00022989"/>
    </source>
</evidence>
<evidence type="ECO:0000256" key="4">
    <source>
        <dbReference type="ARBA" id="ARBA00022692"/>
    </source>
</evidence>
<comment type="subcellular location">
    <subcellularLocation>
        <location evidence="10">Cell membrane</location>
        <topology evidence="10">Multi-pass membrane protein</topology>
    </subcellularLocation>
</comment>
<gene>
    <name evidence="10 11" type="primary">plsY</name>
    <name evidence="11" type="ORF">PRVXT_001696</name>
</gene>
<comment type="subunit">
    <text evidence="10">Probably interacts with PlsX.</text>
</comment>
<reference evidence="11" key="1">
    <citation type="journal article" date="2013" name="Extremophiles">
        <title>Proteinivorax tanatarense gen. nov., sp. nov., an anaerobic, haloalkaliphilic, proteolytic bacterium isolated from a decaying algal bloom, and proposal of Proteinivoraceae fam. nov.</title>
        <authorList>
            <person name="Kevbrin V."/>
            <person name="Boltyanskaya Y."/>
            <person name="Zhilina T."/>
            <person name="Kolganova T."/>
            <person name="Lavrentjeva E."/>
            <person name="Kuznetsov B."/>
        </authorList>
    </citation>
    <scope>NUCLEOTIDE SEQUENCE</scope>
    <source>
        <strain evidence="11">Z-910T</strain>
    </source>
</reference>
<dbReference type="EMBL" id="CP158367">
    <property type="protein sequence ID" value="XBX73695.1"/>
    <property type="molecule type" value="Genomic_DNA"/>
</dbReference>
<dbReference type="HAMAP" id="MF_01043">
    <property type="entry name" value="PlsY"/>
    <property type="match status" value="1"/>
</dbReference>
<dbReference type="PANTHER" id="PTHR30309:SF0">
    <property type="entry name" value="GLYCEROL-3-PHOSPHATE ACYLTRANSFERASE-RELATED"/>
    <property type="match status" value="1"/>
</dbReference>
<comment type="catalytic activity">
    <reaction evidence="10">
        <text>an acyl phosphate + sn-glycerol 3-phosphate = a 1-acyl-sn-glycero-3-phosphate + phosphate</text>
        <dbReference type="Rhea" id="RHEA:34075"/>
        <dbReference type="ChEBI" id="CHEBI:43474"/>
        <dbReference type="ChEBI" id="CHEBI:57597"/>
        <dbReference type="ChEBI" id="CHEBI:57970"/>
        <dbReference type="ChEBI" id="CHEBI:59918"/>
        <dbReference type="EC" id="2.3.1.275"/>
    </reaction>
</comment>
<keyword evidence="8 10" id="KW-0594">Phospholipid biosynthesis</keyword>
<proteinExistence type="inferred from homology"/>
<organism evidence="11">
    <name type="scientific">Proteinivorax tanatarense</name>
    <dbReference type="NCBI Taxonomy" id="1260629"/>
    <lineage>
        <taxon>Bacteria</taxon>
        <taxon>Bacillati</taxon>
        <taxon>Bacillota</taxon>
        <taxon>Clostridia</taxon>
        <taxon>Eubacteriales</taxon>
        <taxon>Proteinivoracaceae</taxon>
        <taxon>Proteinivorax</taxon>
    </lineage>
</organism>
<evidence type="ECO:0000256" key="8">
    <source>
        <dbReference type="ARBA" id="ARBA00023209"/>
    </source>
</evidence>
<dbReference type="Pfam" id="PF02660">
    <property type="entry name" value="G3P_acyltransf"/>
    <property type="match status" value="1"/>
</dbReference>
<comment type="pathway">
    <text evidence="10">Lipid metabolism; phospholipid metabolism.</text>
</comment>
<protein>
    <recommendedName>
        <fullName evidence="10">Glycerol-3-phosphate acyltransferase</fullName>
    </recommendedName>
    <alternativeName>
        <fullName evidence="10">Acyl-PO4 G3P acyltransferase</fullName>
    </alternativeName>
    <alternativeName>
        <fullName evidence="10">Acyl-phosphate--glycerol-3-phosphate acyltransferase</fullName>
    </alternativeName>
    <alternativeName>
        <fullName evidence="10">G3P acyltransferase</fullName>
        <shortName evidence="10">GPAT</shortName>
        <ecNumber evidence="10">2.3.1.275</ecNumber>
    </alternativeName>
    <alternativeName>
        <fullName evidence="10">Lysophosphatidic acid synthase</fullName>
        <shortName evidence="10">LPA synthase</shortName>
    </alternativeName>
</protein>
<comment type="similarity">
    <text evidence="10">Belongs to the PlsY family.</text>
</comment>
<keyword evidence="5 10" id="KW-1133">Transmembrane helix</keyword>
<keyword evidence="7 10" id="KW-0472">Membrane</keyword>
<dbReference type="AlphaFoldDB" id="A0AAU7VIA7"/>
<keyword evidence="1 10" id="KW-1003">Cell membrane</keyword>
<name>A0AAU7VIA7_9FIRM</name>
<keyword evidence="6 10" id="KW-0443">Lipid metabolism</keyword>
<dbReference type="EC" id="2.3.1.275" evidence="10"/>
<comment type="function">
    <text evidence="10">Catalyzes the transfer of an acyl group from acyl-phosphate (acyl-PO(4)) to glycerol-3-phosphate (G3P) to form lysophosphatidic acid (LPA). This enzyme utilizes acyl-phosphate as fatty acyl donor, but not acyl-CoA or acyl-ACP.</text>
</comment>
<evidence type="ECO:0000256" key="9">
    <source>
        <dbReference type="ARBA" id="ARBA00023264"/>
    </source>
</evidence>
<evidence type="ECO:0000256" key="6">
    <source>
        <dbReference type="ARBA" id="ARBA00023098"/>
    </source>
</evidence>
<accession>A0AAU7VIA7</accession>
<sequence>MLNWLWIIVSYIIGSVSFAYIVSKLHSGIDIRNYGSGNAGATNVHRVLGIKAFAAVSILDILKGYFAVAIAISLFDNELLIIFSALAVIIGHNWPIFLNFKGGKGIASTLGVIAALSFTSFIILVVLMATIIYITRYMSLASLVATLIAPFLIMLLVDNGAYYTVLTFILTILAWFTHRQNIARLLNGQERKIGDI</sequence>
<evidence type="ECO:0000256" key="3">
    <source>
        <dbReference type="ARBA" id="ARBA00022679"/>
    </source>
</evidence>
<evidence type="ECO:0000256" key="2">
    <source>
        <dbReference type="ARBA" id="ARBA00022516"/>
    </source>
</evidence>
<evidence type="ECO:0000256" key="7">
    <source>
        <dbReference type="ARBA" id="ARBA00023136"/>
    </source>
</evidence>
<dbReference type="SMART" id="SM01207">
    <property type="entry name" value="G3P_acyltransf"/>
    <property type="match status" value="1"/>
</dbReference>
<dbReference type="InterPro" id="IPR003811">
    <property type="entry name" value="G3P_acylTferase_PlsY"/>
</dbReference>